<dbReference type="Proteomes" id="UP001215598">
    <property type="component" value="Unassembled WGS sequence"/>
</dbReference>
<proteinExistence type="predicted"/>
<evidence type="ECO:0000313" key="1">
    <source>
        <dbReference type="EMBL" id="KAJ7734107.1"/>
    </source>
</evidence>
<protein>
    <recommendedName>
        <fullName evidence="3">Stress-response A/B barrel domain-containing protein</fullName>
    </recommendedName>
</protein>
<keyword evidence="2" id="KW-1185">Reference proteome</keyword>
<gene>
    <name evidence="1" type="ORF">B0H16DRAFT_156112</name>
</gene>
<reference evidence="1" key="1">
    <citation type="submission" date="2023-03" db="EMBL/GenBank/DDBJ databases">
        <title>Massive genome expansion in bonnet fungi (Mycena s.s.) driven by repeated elements and novel gene families across ecological guilds.</title>
        <authorList>
            <consortium name="Lawrence Berkeley National Laboratory"/>
            <person name="Harder C.B."/>
            <person name="Miyauchi S."/>
            <person name="Viragh M."/>
            <person name="Kuo A."/>
            <person name="Thoen E."/>
            <person name="Andreopoulos B."/>
            <person name="Lu D."/>
            <person name="Skrede I."/>
            <person name="Drula E."/>
            <person name="Henrissat B."/>
            <person name="Morin E."/>
            <person name="Kohler A."/>
            <person name="Barry K."/>
            <person name="LaButti K."/>
            <person name="Morin E."/>
            <person name="Salamov A."/>
            <person name="Lipzen A."/>
            <person name="Mereny Z."/>
            <person name="Hegedus B."/>
            <person name="Baldrian P."/>
            <person name="Stursova M."/>
            <person name="Weitz H."/>
            <person name="Taylor A."/>
            <person name="Grigoriev I.V."/>
            <person name="Nagy L.G."/>
            <person name="Martin F."/>
            <person name="Kauserud H."/>
        </authorList>
    </citation>
    <scope>NUCLEOTIDE SEQUENCE</scope>
    <source>
        <strain evidence="1">CBHHK182m</strain>
    </source>
</reference>
<sequence length="126" mass="14330">MSLRTDRVRAIGIFKARATLTPEQLRELAMKNVATLKQLPIIEENLLKYEVSFKTEQPSGTLASEIGLRETDFSIMILIEAVSHEKIRATVTHESYRKLLAGALEHITTLEDFHFFPAEFVTVLDK</sequence>
<comment type="caution">
    <text evidence="1">The sequence shown here is derived from an EMBL/GenBank/DDBJ whole genome shotgun (WGS) entry which is preliminary data.</text>
</comment>
<evidence type="ECO:0008006" key="3">
    <source>
        <dbReference type="Google" id="ProtNLM"/>
    </source>
</evidence>
<dbReference type="AlphaFoldDB" id="A0AAD7I3C4"/>
<dbReference type="EMBL" id="JARKIB010000134">
    <property type="protein sequence ID" value="KAJ7734107.1"/>
    <property type="molecule type" value="Genomic_DNA"/>
</dbReference>
<name>A0AAD7I3C4_9AGAR</name>
<organism evidence="1 2">
    <name type="scientific">Mycena metata</name>
    <dbReference type="NCBI Taxonomy" id="1033252"/>
    <lineage>
        <taxon>Eukaryota</taxon>
        <taxon>Fungi</taxon>
        <taxon>Dikarya</taxon>
        <taxon>Basidiomycota</taxon>
        <taxon>Agaricomycotina</taxon>
        <taxon>Agaricomycetes</taxon>
        <taxon>Agaricomycetidae</taxon>
        <taxon>Agaricales</taxon>
        <taxon>Marasmiineae</taxon>
        <taxon>Mycenaceae</taxon>
        <taxon>Mycena</taxon>
    </lineage>
</organism>
<evidence type="ECO:0000313" key="2">
    <source>
        <dbReference type="Proteomes" id="UP001215598"/>
    </source>
</evidence>
<accession>A0AAD7I3C4</accession>